<sequence>MSTRWGILATGGIAHAFARDLALLPDAELVAVGSRTQATAEAFGEEFAIPHRHGSYQALVEDPDVDAVYVSTPHPGHHDAALMAIAAGKAVLVEKPFAMDAAEAREMVDAARAAGTLLVEAMWTRFLPHIARIREILAAGTLGEIVYLTAEHGQWFANDPQFRLFAPSLGGGALLDLGIYPVSFAHFVLGTPAKITAVSRAAFTGVDATTSMILQYGSGAQAILTTSLAAASANPAAIYGTEARLEIDGWFYTPTTFRVVSRDGTVLERYDVPHEGHGLRHEAAEVGRCLQAGLTESPLLPLEETLAIMGTLDEVRRQIGLDYSALAP</sequence>
<dbReference type="PANTHER" id="PTHR22604">
    <property type="entry name" value="OXIDOREDUCTASES"/>
    <property type="match status" value="1"/>
</dbReference>
<feature type="domain" description="GFO/IDH/MocA-like oxidoreductase" evidence="4">
    <location>
        <begin position="131"/>
        <end position="246"/>
    </location>
</feature>
<organism evidence="5 6">
    <name type="scientific">Jatrophihabitans cynanchi</name>
    <dbReference type="NCBI Taxonomy" id="2944128"/>
    <lineage>
        <taxon>Bacteria</taxon>
        <taxon>Bacillati</taxon>
        <taxon>Actinomycetota</taxon>
        <taxon>Actinomycetes</taxon>
        <taxon>Jatrophihabitantales</taxon>
        <taxon>Jatrophihabitantaceae</taxon>
        <taxon>Jatrophihabitans</taxon>
    </lineage>
</organism>
<accession>A0ABY7K0S6</accession>
<dbReference type="Proteomes" id="UP001164693">
    <property type="component" value="Chromosome"/>
</dbReference>
<comment type="similarity">
    <text evidence="1">Belongs to the Gfo/Idh/MocA family.</text>
</comment>
<dbReference type="PANTHER" id="PTHR22604:SF105">
    <property type="entry name" value="TRANS-1,2-DIHYDROBENZENE-1,2-DIOL DEHYDROGENASE"/>
    <property type="match status" value="1"/>
</dbReference>
<dbReference type="Gene3D" id="3.30.360.10">
    <property type="entry name" value="Dihydrodipicolinate Reductase, domain 2"/>
    <property type="match status" value="1"/>
</dbReference>
<evidence type="ECO:0000256" key="1">
    <source>
        <dbReference type="ARBA" id="ARBA00010928"/>
    </source>
</evidence>
<dbReference type="Pfam" id="PF22725">
    <property type="entry name" value="GFO_IDH_MocA_C3"/>
    <property type="match status" value="1"/>
</dbReference>
<dbReference type="RefSeq" id="WP_269444663.1">
    <property type="nucleotide sequence ID" value="NZ_CP097463.1"/>
</dbReference>
<gene>
    <name evidence="5" type="ORF">M6B22_04910</name>
</gene>
<dbReference type="EMBL" id="CP097463">
    <property type="protein sequence ID" value="WAX58113.1"/>
    <property type="molecule type" value="Genomic_DNA"/>
</dbReference>
<keyword evidence="2" id="KW-0560">Oxidoreductase</keyword>
<dbReference type="SUPFAM" id="SSF51735">
    <property type="entry name" value="NAD(P)-binding Rossmann-fold domains"/>
    <property type="match status" value="1"/>
</dbReference>
<evidence type="ECO:0000259" key="3">
    <source>
        <dbReference type="Pfam" id="PF01408"/>
    </source>
</evidence>
<evidence type="ECO:0000259" key="4">
    <source>
        <dbReference type="Pfam" id="PF22725"/>
    </source>
</evidence>
<evidence type="ECO:0000313" key="5">
    <source>
        <dbReference type="EMBL" id="WAX58113.1"/>
    </source>
</evidence>
<proteinExistence type="inferred from homology"/>
<protein>
    <submittedName>
        <fullName evidence="5">Gfo/Idh/MocA family oxidoreductase</fullName>
    </submittedName>
</protein>
<feature type="domain" description="Gfo/Idh/MocA-like oxidoreductase N-terminal" evidence="3">
    <location>
        <begin position="4"/>
        <end position="118"/>
    </location>
</feature>
<dbReference type="Gene3D" id="3.40.50.720">
    <property type="entry name" value="NAD(P)-binding Rossmann-like Domain"/>
    <property type="match status" value="1"/>
</dbReference>
<reference evidence="5" key="1">
    <citation type="submission" date="2022-05" db="EMBL/GenBank/DDBJ databases">
        <title>Jatrophihabitans sp. SB3-54 whole genome sequence.</title>
        <authorList>
            <person name="Suh M.K."/>
            <person name="Eom M.K."/>
            <person name="Kim J.S."/>
            <person name="Kim H.S."/>
            <person name="Do H.E."/>
            <person name="Shin Y.K."/>
            <person name="Lee J.-S."/>
        </authorList>
    </citation>
    <scope>NUCLEOTIDE SEQUENCE</scope>
    <source>
        <strain evidence="5">SB3-54</strain>
    </source>
</reference>
<dbReference type="Pfam" id="PF01408">
    <property type="entry name" value="GFO_IDH_MocA"/>
    <property type="match status" value="1"/>
</dbReference>
<evidence type="ECO:0000313" key="6">
    <source>
        <dbReference type="Proteomes" id="UP001164693"/>
    </source>
</evidence>
<name>A0ABY7K0S6_9ACTN</name>
<dbReference type="InterPro" id="IPR050984">
    <property type="entry name" value="Gfo/Idh/MocA_domain"/>
</dbReference>
<keyword evidence="6" id="KW-1185">Reference proteome</keyword>
<dbReference type="InterPro" id="IPR036291">
    <property type="entry name" value="NAD(P)-bd_dom_sf"/>
</dbReference>
<dbReference type="InterPro" id="IPR055170">
    <property type="entry name" value="GFO_IDH_MocA-like_dom"/>
</dbReference>
<dbReference type="InterPro" id="IPR000683">
    <property type="entry name" value="Gfo/Idh/MocA-like_OxRdtase_N"/>
</dbReference>
<evidence type="ECO:0000256" key="2">
    <source>
        <dbReference type="ARBA" id="ARBA00023002"/>
    </source>
</evidence>
<dbReference type="SUPFAM" id="SSF55347">
    <property type="entry name" value="Glyceraldehyde-3-phosphate dehydrogenase-like, C-terminal domain"/>
    <property type="match status" value="1"/>
</dbReference>